<dbReference type="Pfam" id="PF01381">
    <property type="entry name" value="HTH_3"/>
    <property type="match status" value="1"/>
</dbReference>
<dbReference type="CDD" id="cd00093">
    <property type="entry name" value="HTH_XRE"/>
    <property type="match status" value="1"/>
</dbReference>
<organism evidence="2 3">
    <name type="scientific">Devosia lucknowensis</name>
    <dbReference type="NCBI Taxonomy" id="1096929"/>
    <lineage>
        <taxon>Bacteria</taxon>
        <taxon>Pseudomonadati</taxon>
        <taxon>Pseudomonadota</taxon>
        <taxon>Alphaproteobacteria</taxon>
        <taxon>Hyphomicrobiales</taxon>
        <taxon>Devosiaceae</taxon>
        <taxon>Devosia</taxon>
    </lineage>
</organism>
<evidence type="ECO:0000313" key="3">
    <source>
        <dbReference type="Proteomes" id="UP000194474"/>
    </source>
</evidence>
<protein>
    <submittedName>
        <fullName evidence="2">Helix-turn-helix</fullName>
    </submittedName>
</protein>
<dbReference type="AlphaFoldDB" id="A0A1Y6F153"/>
<feature type="domain" description="HTH cro/C1-type" evidence="1">
    <location>
        <begin position="10"/>
        <end position="56"/>
    </location>
</feature>
<dbReference type="GO" id="GO:0003677">
    <property type="term" value="F:DNA binding"/>
    <property type="evidence" value="ECO:0007669"/>
    <property type="project" value="InterPro"/>
</dbReference>
<dbReference type="InterPro" id="IPR001387">
    <property type="entry name" value="Cro/C1-type_HTH"/>
</dbReference>
<sequence>MESKPDAAQIRAGRALLAWSQEDLAVRSGTSRRTVNAAESGHAVTPETLQALADAFAACGVVFQRYRDGVGVRLIETH</sequence>
<gene>
    <name evidence="2" type="ORF">SAMN06295905_1601</name>
</gene>
<keyword evidence="3" id="KW-1185">Reference proteome</keyword>
<dbReference type="SUPFAM" id="SSF47413">
    <property type="entry name" value="lambda repressor-like DNA-binding domains"/>
    <property type="match status" value="1"/>
</dbReference>
<reference evidence="3" key="1">
    <citation type="submission" date="2017-04" db="EMBL/GenBank/DDBJ databases">
        <authorList>
            <person name="Varghese N."/>
            <person name="Submissions S."/>
        </authorList>
    </citation>
    <scope>NUCLEOTIDE SEQUENCE [LARGE SCALE GENOMIC DNA]</scope>
</reference>
<evidence type="ECO:0000259" key="1">
    <source>
        <dbReference type="PROSITE" id="PS50943"/>
    </source>
</evidence>
<dbReference type="Proteomes" id="UP000194474">
    <property type="component" value="Unassembled WGS sequence"/>
</dbReference>
<dbReference type="Gene3D" id="1.10.260.40">
    <property type="entry name" value="lambda repressor-like DNA-binding domains"/>
    <property type="match status" value="1"/>
</dbReference>
<dbReference type="PROSITE" id="PS50943">
    <property type="entry name" value="HTH_CROC1"/>
    <property type="match status" value="1"/>
</dbReference>
<dbReference type="InterPro" id="IPR010982">
    <property type="entry name" value="Lambda_DNA-bd_dom_sf"/>
</dbReference>
<proteinExistence type="predicted"/>
<dbReference type="SMART" id="SM00530">
    <property type="entry name" value="HTH_XRE"/>
    <property type="match status" value="1"/>
</dbReference>
<name>A0A1Y6F153_9HYPH</name>
<accession>A0A1Y6F153</accession>
<evidence type="ECO:0000313" key="2">
    <source>
        <dbReference type="EMBL" id="SMQ68608.1"/>
    </source>
</evidence>
<dbReference type="RefSeq" id="WP_244557456.1">
    <property type="nucleotide sequence ID" value="NZ_FXWK01000001.1"/>
</dbReference>
<dbReference type="EMBL" id="FXWK01000001">
    <property type="protein sequence ID" value="SMQ68608.1"/>
    <property type="molecule type" value="Genomic_DNA"/>
</dbReference>